<proteinExistence type="predicted"/>
<protein>
    <submittedName>
        <fullName evidence="1">Uncharacterized protein</fullName>
    </submittedName>
</protein>
<keyword evidence="2" id="KW-1185">Reference proteome</keyword>
<reference evidence="1" key="1">
    <citation type="submission" date="2017-10" db="EMBL/GenBank/DDBJ databases">
        <title>Massilia psychrophilum sp. nov., a novel purple-pigmented bacterium isolated from Tianshan glacier, Xinjiang Municipality, China.</title>
        <authorList>
            <person name="Wang H."/>
        </authorList>
    </citation>
    <scope>NUCLEOTIDE SEQUENCE [LARGE SCALE GENOMIC DNA]</scope>
    <source>
        <strain evidence="1">B2</strain>
    </source>
</reference>
<name>A0A2D2DM41_9BURK</name>
<gene>
    <name evidence="1" type="ORF">CR152_16995</name>
</gene>
<accession>A0A2D2DM41</accession>
<evidence type="ECO:0000313" key="1">
    <source>
        <dbReference type="EMBL" id="ATQ76045.1"/>
    </source>
</evidence>
<dbReference type="KEGG" id="mass:CR152_16995"/>
<organism evidence="1 2">
    <name type="scientific">Massilia violaceinigra</name>
    <dbReference type="NCBI Taxonomy" id="2045208"/>
    <lineage>
        <taxon>Bacteria</taxon>
        <taxon>Pseudomonadati</taxon>
        <taxon>Pseudomonadota</taxon>
        <taxon>Betaproteobacteria</taxon>
        <taxon>Burkholderiales</taxon>
        <taxon>Oxalobacteraceae</taxon>
        <taxon>Telluria group</taxon>
        <taxon>Massilia</taxon>
    </lineage>
</organism>
<dbReference type="RefSeq" id="WP_099876331.1">
    <property type="nucleotide sequence ID" value="NZ_CP024608.1"/>
</dbReference>
<sequence length="306" mass="33592">MPWLPDGAKTNACHQTLIGAGLNANYDVITNGVAAWRDGLLSAVRDQHASAAFQQQAYPAGDWLEHGSTGQAGELWWGRTGRYHVIAGQESFKRLQREMRLLPVREQMAMSAWATQRLMAQVSKKPMPRQPGDTKYMMFTKPSINYRQFGATTATFEGGYGGDGQVPPSAVQDARITLQTSPVVSGTLTFTLNVDGKRRAFSVPLMVTPETEYRIHAAAPTLVNGAPVECRKRPPPRQPMGDACEYGVAVPASQYDPPPERYDALGAFFGDRAGMVGVRFRLTLNIKERNRRETVVTGAIALRAEP</sequence>
<dbReference type="AlphaFoldDB" id="A0A2D2DM41"/>
<dbReference type="Proteomes" id="UP000229897">
    <property type="component" value="Chromosome"/>
</dbReference>
<evidence type="ECO:0000313" key="2">
    <source>
        <dbReference type="Proteomes" id="UP000229897"/>
    </source>
</evidence>
<dbReference type="OrthoDB" id="8780636at2"/>
<dbReference type="EMBL" id="CP024608">
    <property type="protein sequence ID" value="ATQ76045.1"/>
    <property type="molecule type" value="Genomic_DNA"/>
</dbReference>